<accession>A0AAW2TS60</accession>
<reference evidence="1" key="2">
    <citation type="journal article" date="2024" name="Plant">
        <title>Genomic evolution and insights into agronomic trait innovations of Sesamum species.</title>
        <authorList>
            <person name="Miao H."/>
            <person name="Wang L."/>
            <person name="Qu L."/>
            <person name="Liu H."/>
            <person name="Sun Y."/>
            <person name="Le M."/>
            <person name="Wang Q."/>
            <person name="Wei S."/>
            <person name="Zheng Y."/>
            <person name="Lin W."/>
            <person name="Duan Y."/>
            <person name="Cao H."/>
            <person name="Xiong S."/>
            <person name="Wang X."/>
            <person name="Wei L."/>
            <person name="Li C."/>
            <person name="Ma Q."/>
            <person name="Ju M."/>
            <person name="Zhao R."/>
            <person name="Li G."/>
            <person name="Mu C."/>
            <person name="Tian Q."/>
            <person name="Mei H."/>
            <person name="Zhang T."/>
            <person name="Gao T."/>
            <person name="Zhang H."/>
        </authorList>
    </citation>
    <scope>NUCLEOTIDE SEQUENCE</scope>
    <source>
        <strain evidence="1">G02</strain>
    </source>
</reference>
<proteinExistence type="predicted"/>
<comment type="caution">
    <text evidence="1">The sequence shown here is derived from an EMBL/GenBank/DDBJ whole genome shotgun (WGS) entry which is preliminary data.</text>
</comment>
<organism evidence="1">
    <name type="scientific">Sesamum radiatum</name>
    <name type="common">Black benniseed</name>
    <dbReference type="NCBI Taxonomy" id="300843"/>
    <lineage>
        <taxon>Eukaryota</taxon>
        <taxon>Viridiplantae</taxon>
        <taxon>Streptophyta</taxon>
        <taxon>Embryophyta</taxon>
        <taxon>Tracheophyta</taxon>
        <taxon>Spermatophyta</taxon>
        <taxon>Magnoliopsida</taxon>
        <taxon>eudicotyledons</taxon>
        <taxon>Gunneridae</taxon>
        <taxon>Pentapetalae</taxon>
        <taxon>asterids</taxon>
        <taxon>lamiids</taxon>
        <taxon>Lamiales</taxon>
        <taxon>Pedaliaceae</taxon>
        <taxon>Sesamum</taxon>
    </lineage>
</organism>
<gene>
    <name evidence="1" type="ORF">Sradi_1704900</name>
</gene>
<dbReference type="PANTHER" id="PTHR35506:SF1">
    <property type="entry name" value="OS02G0135600 PROTEIN"/>
    <property type="match status" value="1"/>
</dbReference>
<dbReference type="EMBL" id="JACGWJ010000007">
    <property type="protein sequence ID" value="KAL0407705.1"/>
    <property type="molecule type" value="Genomic_DNA"/>
</dbReference>
<dbReference type="PANTHER" id="PTHR35506">
    <property type="entry name" value="OS02G0135600 PROTEIN"/>
    <property type="match status" value="1"/>
</dbReference>
<protein>
    <submittedName>
        <fullName evidence="1">Uncharacterized protein</fullName>
    </submittedName>
</protein>
<sequence length="96" mass="10296">MADKSSRALVLYGDGLARFISPAQTHLHSFASRACCGFLALPHPPPSENEDTRIIREFAELLDANEAYQNLALLPDATCPVSEGGNSCGHSGVIHF</sequence>
<evidence type="ECO:0000313" key="1">
    <source>
        <dbReference type="EMBL" id="KAL0407705.1"/>
    </source>
</evidence>
<name>A0AAW2TS60_SESRA</name>
<reference evidence="1" key="1">
    <citation type="submission" date="2020-06" db="EMBL/GenBank/DDBJ databases">
        <authorList>
            <person name="Li T."/>
            <person name="Hu X."/>
            <person name="Zhang T."/>
            <person name="Song X."/>
            <person name="Zhang H."/>
            <person name="Dai N."/>
            <person name="Sheng W."/>
            <person name="Hou X."/>
            <person name="Wei L."/>
        </authorList>
    </citation>
    <scope>NUCLEOTIDE SEQUENCE</scope>
    <source>
        <strain evidence="1">G02</strain>
        <tissue evidence="1">Leaf</tissue>
    </source>
</reference>
<dbReference type="AlphaFoldDB" id="A0AAW2TS60"/>